<dbReference type="Gene3D" id="2.10.25.10">
    <property type="entry name" value="Laminin"/>
    <property type="match status" value="1"/>
</dbReference>
<comment type="caution">
    <text evidence="1">Lacks conserved residue(s) required for the propagation of feature annotation.</text>
</comment>
<accession>A0A7R9NYN5</accession>
<organism evidence="6">
    <name type="scientific">Timema tahoe</name>
    <dbReference type="NCBI Taxonomy" id="61484"/>
    <lineage>
        <taxon>Eukaryota</taxon>
        <taxon>Metazoa</taxon>
        <taxon>Ecdysozoa</taxon>
        <taxon>Arthropoda</taxon>
        <taxon>Hexapoda</taxon>
        <taxon>Insecta</taxon>
        <taxon>Pterygota</taxon>
        <taxon>Neoptera</taxon>
        <taxon>Polyneoptera</taxon>
        <taxon>Phasmatodea</taxon>
        <taxon>Timematodea</taxon>
        <taxon>Timematoidea</taxon>
        <taxon>Timematidae</taxon>
        <taxon>Timema</taxon>
    </lineage>
</organism>
<gene>
    <name evidence="6" type="ORF">TTEB3V08_LOCUS9025</name>
</gene>
<evidence type="ECO:0000259" key="5">
    <source>
        <dbReference type="PROSITE" id="PS50836"/>
    </source>
</evidence>
<evidence type="ECO:0000313" key="6">
    <source>
        <dbReference type="EMBL" id="CAD7461112.1"/>
    </source>
</evidence>
<feature type="domain" description="SEA" evidence="3">
    <location>
        <begin position="494"/>
        <end position="614"/>
    </location>
</feature>
<dbReference type="SMART" id="SM00664">
    <property type="entry name" value="DoH"/>
    <property type="match status" value="1"/>
</dbReference>
<dbReference type="PROSITE" id="PS50024">
    <property type="entry name" value="SEA"/>
    <property type="match status" value="1"/>
</dbReference>
<proteinExistence type="predicted"/>
<dbReference type="Gene3D" id="2.60.40.1210">
    <property type="entry name" value="Cellobiose dehydrogenase, cytochrome domain"/>
    <property type="match status" value="1"/>
</dbReference>
<dbReference type="PROSITE" id="PS01186">
    <property type="entry name" value="EGF_2"/>
    <property type="match status" value="1"/>
</dbReference>
<protein>
    <recommendedName>
        <fullName evidence="7">EGF-like domain-containing protein</fullName>
    </recommendedName>
</protein>
<keyword evidence="1" id="KW-1015">Disulfide bond</keyword>
<feature type="domain" description="DOMON" evidence="5">
    <location>
        <begin position="331"/>
        <end position="450"/>
    </location>
</feature>
<dbReference type="PROSITE" id="PS50836">
    <property type="entry name" value="DOMON"/>
    <property type="match status" value="1"/>
</dbReference>
<dbReference type="PANTHER" id="PTHR46901">
    <property type="entry name" value="GH04942P"/>
    <property type="match status" value="1"/>
</dbReference>
<dbReference type="Pfam" id="PF03351">
    <property type="entry name" value="DOMON"/>
    <property type="match status" value="1"/>
</dbReference>
<evidence type="ECO:0000256" key="2">
    <source>
        <dbReference type="SAM" id="Phobius"/>
    </source>
</evidence>
<dbReference type="InterPro" id="IPR000082">
    <property type="entry name" value="SEA_dom"/>
</dbReference>
<feature type="domain" description="EGF-like" evidence="4">
    <location>
        <begin position="55"/>
        <end position="96"/>
    </location>
</feature>
<name>A0A7R9NYN5_9NEOP</name>
<keyword evidence="1" id="KW-0245">EGF-like domain</keyword>
<dbReference type="InterPro" id="IPR045266">
    <property type="entry name" value="DOH_DOMON"/>
</dbReference>
<dbReference type="InterPro" id="IPR005018">
    <property type="entry name" value="DOMON_domain"/>
</dbReference>
<reference evidence="6" key="1">
    <citation type="submission" date="2020-11" db="EMBL/GenBank/DDBJ databases">
        <authorList>
            <person name="Tran Van P."/>
        </authorList>
    </citation>
    <scope>NUCLEOTIDE SEQUENCE</scope>
</reference>
<evidence type="ECO:0000256" key="1">
    <source>
        <dbReference type="PROSITE-ProRule" id="PRU00076"/>
    </source>
</evidence>
<dbReference type="PROSITE" id="PS50026">
    <property type="entry name" value="EGF_3"/>
    <property type="match status" value="1"/>
</dbReference>
<dbReference type="CDD" id="cd09631">
    <property type="entry name" value="DOMON_DOH"/>
    <property type="match status" value="1"/>
</dbReference>
<dbReference type="SUPFAM" id="SSF49344">
    <property type="entry name" value="CBD9-like"/>
    <property type="match status" value="1"/>
</dbReference>
<dbReference type="EMBL" id="OE004395">
    <property type="protein sequence ID" value="CAD7461112.1"/>
    <property type="molecule type" value="Genomic_DNA"/>
</dbReference>
<dbReference type="PROSITE" id="PS00022">
    <property type="entry name" value="EGF_1"/>
    <property type="match status" value="1"/>
</dbReference>
<evidence type="ECO:0008006" key="7">
    <source>
        <dbReference type="Google" id="ProtNLM"/>
    </source>
</evidence>
<keyword evidence="2" id="KW-1133">Transmembrane helix</keyword>
<dbReference type="PANTHER" id="PTHR46901:SF2">
    <property type="entry name" value="GH04942P"/>
    <property type="match status" value="1"/>
</dbReference>
<keyword evidence="2" id="KW-0812">Transmembrane</keyword>
<evidence type="ECO:0000259" key="4">
    <source>
        <dbReference type="PROSITE" id="PS50026"/>
    </source>
</evidence>
<keyword evidence="2" id="KW-0472">Membrane</keyword>
<feature type="disulfide bond" evidence="1">
    <location>
        <begin position="86"/>
        <end position="95"/>
    </location>
</feature>
<dbReference type="InterPro" id="IPR000742">
    <property type="entry name" value="EGF"/>
</dbReference>
<dbReference type="AlphaFoldDB" id="A0A7R9NYN5"/>
<evidence type="ECO:0000259" key="3">
    <source>
        <dbReference type="PROSITE" id="PS50024"/>
    </source>
</evidence>
<feature type="transmembrane region" description="Helical" evidence="2">
    <location>
        <begin position="636"/>
        <end position="659"/>
    </location>
</feature>
<sequence>MRQAKEWSDGYRFWSCADVDILARDKFKENCSGHGRYLLAKCRCDRLYYGSRCQYRDECIDSKDCGDHGKCYDIGATSAPRKQCYCELGWFGQDCSKRSPMKSTELDFASYTKRELSNTFHLYWRVLHDLGEVEMVMVVNSTSYAGLGWRPRSLTATCKNFPDLQDLGTPQPKQVSLRSTKDDDAPVVETSVSFRVTSRQQVSSAHPYTPIHDFHAMDCTDIIIGSARATEPTDHSIERDLMHVIWAQGQEPNKYVHSPKSGLEQDFASVKDFYRQDELKYHGHKDQRGKTTLNFFEETTHMSATSAVDDSSICGGHWRTPQDCTPELGNCEYFAKWEHLYKNDELRFTVQTKNTETWTGIGFSNDTSMSQTDAILGWVDKNGRAFLMDTWIQGYTSPLLDSSQDIYSMAGRKKDGITTLSFLRKRLSSDPKDVSFTEKNCVYFMFPVEGGDFHPVNKKIRKHNRVPSISAERICIKPCRPEEMVVLSTTPAPPRLSYNVEVMLENLGESFQVPSPGSTEYEDLASTVSSGFGSVLKKLPGFYKLSVDQFKDTHGKVIAKMNLIVDKAQFEKGRSLETESVNPVEKALLDTVSTGRVGALTVNPEYLVFEPQELTSSIPVEESPDRGGVLLSTTKLYIVIGCIGALVLIAVIQAACTIYRTVRNPATHNKVHFLLSVNLDRQCALSSASSFSSQKFLIYVPQKI</sequence>